<dbReference type="InParanoid" id="A0A0U5ETQ7"/>
<name>A0A0U5ETQ7_9BACT</name>
<dbReference type="PATRIC" id="fig|389348.3.peg.2248"/>
<dbReference type="RefSeq" id="WP_059061804.1">
    <property type="nucleotide sequence ID" value="NZ_LN879502.1"/>
</dbReference>
<evidence type="ECO:0000256" key="1">
    <source>
        <dbReference type="SAM" id="Phobius"/>
    </source>
</evidence>
<feature type="transmembrane region" description="Helical" evidence="1">
    <location>
        <begin position="45"/>
        <end position="65"/>
    </location>
</feature>
<dbReference type="KEGG" id="pnl:PNK_1997"/>
<feature type="transmembrane region" description="Helical" evidence="1">
    <location>
        <begin position="5"/>
        <end position="25"/>
    </location>
</feature>
<evidence type="ECO:0000313" key="3">
    <source>
        <dbReference type="Proteomes" id="UP000069902"/>
    </source>
</evidence>
<keyword evidence="1" id="KW-1133">Transmembrane helix</keyword>
<keyword evidence="1" id="KW-0812">Transmembrane</keyword>
<sequence>MGKLIVIIGILLVIAGFFITFKGSIPLIGKMPGDIVIKGEGFQFYFPIVTCILLSLFISFLLYLFSRFY</sequence>
<gene>
    <name evidence="2" type="ORF">PNK_1997</name>
</gene>
<dbReference type="Pfam" id="PF11146">
    <property type="entry name" value="DUF2905"/>
    <property type="match status" value="1"/>
</dbReference>
<evidence type="ECO:0008006" key="4">
    <source>
        <dbReference type="Google" id="ProtNLM"/>
    </source>
</evidence>
<proteinExistence type="predicted"/>
<dbReference type="EMBL" id="LN879502">
    <property type="protein sequence ID" value="CUI17601.1"/>
    <property type="molecule type" value="Genomic_DNA"/>
</dbReference>
<accession>A0A0U5ETQ7</accession>
<dbReference type="InterPro" id="IPR021320">
    <property type="entry name" value="DUF2905"/>
</dbReference>
<reference evidence="3" key="1">
    <citation type="submission" date="2015-09" db="EMBL/GenBank/DDBJ databases">
        <authorList>
            <person name="Bertelli C."/>
        </authorList>
    </citation>
    <scope>NUCLEOTIDE SEQUENCE [LARGE SCALE GENOMIC DNA]</scope>
    <source>
        <strain evidence="3">KNic</strain>
    </source>
</reference>
<organism evidence="2 3">
    <name type="scientific">Candidatus Protochlamydia naegleriophila</name>
    <dbReference type="NCBI Taxonomy" id="389348"/>
    <lineage>
        <taxon>Bacteria</taxon>
        <taxon>Pseudomonadati</taxon>
        <taxon>Chlamydiota</taxon>
        <taxon>Chlamydiia</taxon>
        <taxon>Parachlamydiales</taxon>
        <taxon>Parachlamydiaceae</taxon>
        <taxon>Candidatus Protochlamydia</taxon>
    </lineage>
</organism>
<protein>
    <recommendedName>
        <fullName evidence="4">DUF2905 domain-containing protein</fullName>
    </recommendedName>
</protein>
<dbReference type="AlphaFoldDB" id="A0A0U5ETQ7"/>
<keyword evidence="3" id="KW-1185">Reference proteome</keyword>
<evidence type="ECO:0000313" key="2">
    <source>
        <dbReference type="EMBL" id="CUI17601.1"/>
    </source>
</evidence>
<dbReference type="PANTHER" id="PTHR36443">
    <property type="entry name" value="BSR5223 PROTEIN"/>
    <property type="match status" value="1"/>
</dbReference>
<dbReference type="STRING" id="389348.PNK_1997"/>
<dbReference type="Proteomes" id="UP000069902">
    <property type="component" value="Chromosome cPNK"/>
</dbReference>
<keyword evidence="1" id="KW-0472">Membrane</keyword>
<dbReference type="PANTHER" id="PTHR36443:SF1">
    <property type="entry name" value="BSR5223 PROTEIN"/>
    <property type="match status" value="1"/>
</dbReference>